<dbReference type="RefSeq" id="WP_272748492.1">
    <property type="nucleotide sequence ID" value="NZ_JAQQKX010000009.1"/>
</dbReference>
<evidence type="ECO:0000256" key="2">
    <source>
        <dbReference type="ARBA" id="ARBA00022448"/>
    </source>
</evidence>
<feature type="domain" description="Outer membrane protein beta-barrel" evidence="11">
    <location>
        <begin position="323"/>
        <end position="714"/>
    </location>
</feature>
<organism evidence="12 13">
    <name type="scientific">Asticcacaulis aquaticus</name>
    <dbReference type="NCBI Taxonomy" id="2984212"/>
    <lineage>
        <taxon>Bacteria</taxon>
        <taxon>Pseudomonadati</taxon>
        <taxon>Pseudomonadota</taxon>
        <taxon>Alphaproteobacteria</taxon>
        <taxon>Caulobacterales</taxon>
        <taxon>Caulobacteraceae</taxon>
        <taxon>Asticcacaulis</taxon>
    </lineage>
</organism>
<dbReference type="Pfam" id="PF14905">
    <property type="entry name" value="OMP_b-brl_3"/>
    <property type="match status" value="1"/>
</dbReference>
<feature type="compositionally biased region" description="Basic and acidic residues" evidence="9">
    <location>
        <begin position="36"/>
        <end position="53"/>
    </location>
</feature>
<dbReference type="Gene3D" id="2.170.130.10">
    <property type="entry name" value="TonB-dependent receptor, plug domain"/>
    <property type="match status" value="1"/>
</dbReference>
<evidence type="ECO:0000256" key="1">
    <source>
        <dbReference type="ARBA" id="ARBA00004571"/>
    </source>
</evidence>
<feature type="region of interest" description="Disordered" evidence="9">
    <location>
        <begin position="210"/>
        <end position="239"/>
    </location>
</feature>
<dbReference type="SUPFAM" id="SSF56935">
    <property type="entry name" value="Porins"/>
    <property type="match status" value="1"/>
</dbReference>
<dbReference type="InterPro" id="IPR036942">
    <property type="entry name" value="Beta-barrel_TonB_sf"/>
</dbReference>
<feature type="compositionally biased region" description="Gly residues" evidence="9">
    <location>
        <begin position="733"/>
        <end position="747"/>
    </location>
</feature>
<gene>
    <name evidence="12" type="ORF">PQU92_12180</name>
</gene>
<keyword evidence="13" id="KW-1185">Reference proteome</keyword>
<evidence type="ECO:0000256" key="5">
    <source>
        <dbReference type="ARBA" id="ARBA00022729"/>
    </source>
</evidence>
<evidence type="ECO:0000256" key="8">
    <source>
        <dbReference type="PROSITE-ProRule" id="PRU01360"/>
    </source>
</evidence>
<feature type="chain" id="PRO_5047216354" evidence="10">
    <location>
        <begin position="30"/>
        <end position="747"/>
    </location>
</feature>
<keyword evidence="6 8" id="KW-0472">Membrane</keyword>
<evidence type="ECO:0000256" key="7">
    <source>
        <dbReference type="ARBA" id="ARBA00023237"/>
    </source>
</evidence>
<proteinExistence type="inferred from homology"/>
<protein>
    <submittedName>
        <fullName evidence="12">Outer membrane beta-barrel family protein</fullName>
    </submittedName>
</protein>
<comment type="caution">
    <text evidence="12">The sequence shown here is derived from an EMBL/GenBank/DDBJ whole genome shotgun (WGS) entry which is preliminary data.</text>
</comment>
<keyword evidence="5 10" id="KW-0732">Signal</keyword>
<keyword evidence="7 8" id="KW-0998">Cell outer membrane</keyword>
<feature type="signal peptide" evidence="10">
    <location>
        <begin position="1"/>
        <end position="29"/>
    </location>
</feature>
<dbReference type="PANTHER" id="PTHR30069:SF29">
    <property type="entry name" value="HEMOGLOBIN AND HEMOGLOBIN-HAPTOGLOBIN-BINDING PROTEIN 1-RELATED"/>
    <property type="match status" value="1"/>
</dbReference>
<comment type="subcellular location">
    <subcellularLocation>
        <location evidence="1 8">Cell outer membrane</location>
        <topology evidence="1 8">Multi-pass membrane protein</topology>
    </subcellularLocation>
</comment>
<dbReference type="PROSITE" id="PS52016">
    <property type="entry name" value="TONB_DEPENDENT_REC_3"/>
    <property type="match status" value="1"/>
</dbReference>
<keyword evidence="4 8" id="KW-0812">Transmembrane</keyword>
<dbReference type="Gene3D" id="2.40.170.20">
    <property type="entry name" value="TonB-dependent receptor, beta-barrel domain"/>
    <property type="match status" value="1"/>
</dbReference>
<feature type="compositionally biased region" description="Polar residues" evidence="9">
    <location>
        <begin position="229"/>
        <end position="239"/>
    </location>
</feature>
<evidence type="ECO:0000256" key="3">
    <source>
        <dbReference type="ARBA" id="ARBA00022452"/>
    </source>
</evidence>
<evidence type="ECO:0000256" key="9">
    <source>
        <dbReference type="SAM" id="MobiDB-lite"/>
    </source>
</evidence>
<name>A0ABT5HVS7_9CAUL</name>
<evidence type="ECO:0000259" key="11">
    <source>
        <dbReference type="Pfam" id="PF14905"/>
    </source>
</evidence>
<evidence type="ECO:0000313" key="12">
    <source>
        <dbReference type="EMBL" id="MDC7684038.1"/>
    </source>
</evidence>
<accession>A0ABT5HVS7</accession>
<evidence type="ECO:0000313" key="13">
    <source>
        <dbReference type="Proteomes" id="UP001214854"/>
    </source>
</evidence>
<feature type="region of interest" description="Disordered" evidence="9">
    <location>
        <begin position="727"/>
        <end position="747"/>
    </location>
</feature>
<dbReference type="Proteomes" id="UP001214854">
    <property type="component" value="Unassembled WGS sequence"/>
</dbReference>
<dbReference type="EMBL" id="JAQQKX010000009">
    <property type="protein sequence ID" value="MDC7684038.1"/>
    <property type="molecule type" value="Genomic_DNA"/>
</dbReference>
<feature type="region of interest" description="Disordered" evidence="9">
    <location>
        <begin position="28"/>
        <end position="58"/>
    </location>
</feature>
<evidence type="ECO:0000256" key="10">
    <source>
        <dbReference type="SAM" id="SignalP"/>
    </source>
</evidence>
<dbReference type="InterPro" id="IPR037066">
    <property type="entry name" value="Plug_dom_sf"/>
</dbReference>
<reference evidence="12 13" key="1">
    <citation type="submission" date="2023-01" db="EMBL/GenBank/DDBJ databases">
        <title>Novel species of the genus Asticcacaulis isolated from rivers.</title>
        <authorList>
            <person name="Lu H."/>
        </authorList>
    </citation>
    <scope>NUCLEOTIDE SEQUENCE [LARGE SCALE GENOMIC DNA]</scope>
    <source>
        <strain evidence="12 13">BYS171W</strain>
    </source>
</reference>
<dbReference type="PANTHER" id="PTHR30069">
    <property type="entry name" value="TONB-DEPENDENT OUTER MEMBRANE RECEPTOR"/>
    <property type="match status" value="1"/>
</dbReference>
<keyword evidence="3 8" id="KW-1134">Transmembrane beta strand</keyword>
<sequence>MSSSKLSTLASTASFAVLASLLLASGTQAQTAQSDPKADPKAEVKTEAKKADEETTTVTVTGAKAQNRIDRQVYDNTKNADAAVGTAGDTLNKVPGVTVDANGNVALRGNTNVQVYVDGKPSAMMSGDNRAGAIQAMSGGDIASVEVMNQPGAQFSSEGSGGIINLVMKKNRRPGGYGSANVAVGDGRYNGGVSGSYTAGKVSVNGGINYREDGGTGKQTRRQRALDANGNTTSRTESNTLGSAKFKNLGVNAGVDFNLDDTNTLSAAVSYSKRDVTITGAGDNATYNAAGVATRKYTNFLRAESPGQDQSLALTWSHMGKLAGETLKADLRISRSTGENVTTNAFSYTLPSVSTATDRKTSARDLSSAVFSLDYNRPIGTDQLTTGIQITRDDSDVRNESTGTGADGLGNALLTNAFQYKQTLAAAYMTYQKPFGEKWVVLGGLRMENLDLDTYLVNTGTYTNINYTKYSPSLFATYLISDTAKLRFSYARRLQRPSPQSLNAALTYNDPTNVTQGNPNLKPQETDSFELGYEVAKGKINYQIRGYYRDNQNVITQTSRFLTGNVLLTTQENGGESQAGGIEFNFNGQITPKLNLTLGGDVAHTELTTPSTGSQEADSLNGRVNFTYTLTPKDSFQVFFFSRGKTLTGQGYTEPFGMGNFTYVRKLTPKASLTLTVRDPLNTGKSVTYTQTKTVYSESSRSQQASVIYLGLRYNFGGAAPANANQPQMRIMGGPGGQGGGPRPGGF</sequence>
<comment type="similarity">
    <text evidence="8">Belongs to the TonB-dependent receptor family.</text>
</comment>
<keyword evidence="2 8" id="KW-0813">Transport</keyword>
<evidence type="ECO:0000256" key="4">
    <source>
        <dbReference type="ARBA" id="ARBA00022692"/>
    </source>
</evidence>
<dbReference type="InterPro" id="IPR041700">
    <property type="entry name" value="OMP_b-brl_3"/>
</dbReference>
<dbReference type="InterPro" id="IPR039426">
    <property type="entry name" value="TonB-dep_rcpt-like"/>
</dbReference>
<evidence type="ECO:0000256" key="6">
    <source>
        <dbReference type="ARBA" id="ARBA00023136"/>
    </source>
</evidence>